<sequence length="136" mass="15528">MLKPYSLRIIIASLIILLLFGVLVFGLAWIFYNEEWRAEQIRVQRRYAQALKIDQERMLLSVQVATMEKSQTFTLKDIEEIVSSFITTSYPNASSVPPSNLSTLYWTYANSFDGCSNQLALLYDVVSDCPQTEESA</sequence>
<name>A0A0N4WZ54_HAEPC</name>
<dbReference type="EMBL" id="UZAF01019812">
    <property type="protein sequence ID" value="VDO63817.1"/>
    <property type="molecule type" value="Genomic_DNA"/>
</dbReference>
<feature type="transmembrane region" description="Helical" evidence="1">
    <location>
        <begin position="6"/>
        <end position="32"/>
    </location>
</feature>
<keyword evidence="1" id="KW-0812">Transmembrane</keyword>
<evidence type="ECO:0000313" key="3">
    <source>
        <dbReference type="Proteomes" id="UP000268014"/>
    </source>
</evidence>
<evidence type="ECO:0000256" key="1">
    <source>
        <dbReference type="SAM" id="Phobius"/>
    </source>
</evidence>
<keyword evidence="3" id="KW-1185">Reference proteome</keyword>
<gene>
    <name evidence="2" type="ORF">HPLM_LOCUS17186</name>
</gene>
<reference evidence="4" key="1">
    <citation type="submission" date="2017-02" db="UniProtKB">
        <authorList>
            <consortium name="WormBaseParasite"/>
        </authorList>
    </citation>
    <scope>IDENTIFICATION</scope>
</reference>
<evidence type="ECO:0000313" key="4">
    <source>
        <dbReference type="WBParaSite" id="HPLM_0001719401-mRNA-1"/>
    </source>
</evidence>
<keyword evidence="1" id="KW-0472">Membrane</keyword>
<evidence type="ECO:0000313" key="2">
    <source>
        <dbReference type="EMBL" id="VDO63817.1"/>
    </source>
</evidence>
<dbReference type="OrthoDB" id="5803549at2759"/>
<dbReference type="WBParaSite" id="HPLM_0001719401-mRNA-1">
    <property type="protein sequence ID" value="HPLM_0001719401-mRNA-1"/>
    <property type="gene ID" value="HPLM_0001719401"/>
</dbReference>
<proteinExistence type="predicted"/>
<reference evidence="2 3" key="2">
    <citation type="submission" date="2018-11" db="EMBL/GenBank/DDBJ databases">
        <authorList>
            <consortium name="Pathogen Informatics"/>
        </authorList>
    </citation>
    <scope>NUCLEOTIDE SEQUENCE [LARGE SCALE GENOMIC DNA]</scope>
    <source>
        <strain evidence="2 3">MHpl1</strain>
    </source>
</reference>
<accession>A0A0N4WZ54</accession>
<protein>
    <submittedName>
        <fullName evidence="4">Two-component sensor histidine kinase</fullName>
    </submittedName>
</protein>
<dbReference type="AlphaFoldDB" id="A0A0N4WZ54"/>
<keyword evidence="1" id="KW-1133">Transmembrane helix</keyword>
<organism evidence="4">
    <name type="scientific">Haemonchus placei</name>
    <name type="common">Barber's pole worm</name>
    <dbReference type="NCBI Taxonomy" id="6290"/>
    <lineage>
        <taxon>Eukaryota</taxon>
        <taxon>Metazoa</taxon>
        <taxon>Ecdysozoa</taxon>
        <taxon>Nematoda</taxon>
        <taxon>Chromadorea</taxon>
        <taxon>Rhabditida</taxon>
        <taxon>Rhabditina</taxon>
        <taxon>Rhabditomorpha</taxon>
        <taxon>Strongyloidea</taxon>
        <taxon>Trichostrongylidae</taxon>
        <taxon>Haemonchus</taxon>
    </lineage>
</organism>
<dbReference type="Proteomes" id="UP000268014">
    <property type="component" value="Unassembled WGS sequence"/>
</dbReference>